<evidence type="ECO:0000313" key="2">
    <source>
        <dbReference type="Proteomes" id="UP000685013"/>
    </source>
</evidence>
<dbReference type="AlphaFoldDB" id="A0AAV6MDG2"/>
<dbReference type="EMBL" id="JAGKQH010000015">
    <property type="protein sequence ID" value="KAG6578935.1"/>
    <property type="molecule type" value="Genomic_DNA"/>
</dbReference>
<keyword evidence="2" id="KW-1185">Reference proteome</keyword>
<protein>
    <submittedName>
        <fullName evidence="1">Uncharacterized protein</fullName>
    </submittedName>
</protein>
<feature type="non-terminal residue" evidence="1">
    <location>
        <position position="1"/>
    </location>
</feature>
<name>A0AAV6MDG2_9ROSI</name>
<accession>A0AAV6MDG2</accession>
<organism evidence="1 2">
    <name type="scientific">Cucurbita argyrosperma subsp. sororia</name>
    <dbReference type="NCBI Taxonomy" id="37648"/>
    <lineage>
        <taxon>Eukaryota</taxon>
        <taxon>Viridiplantae</taxon>
        <taxon>Streptophyta</taxon>
        <taxon>Embryophyta</taxon>
        <taxon>Tracheophyta</taxon>
        <taxon>Spermatophyta</taxon>
        <taxon>Magnoliopsida</taxon>
        <taxon>eudicotyledons</taxon>
        <taxon>Gunneridae</taxon>
        <taxon>Pentapetalae</taxon>
        <taxon>rosids</taxon>
        <taxon>fabids</taxon>
        <taxon>Cucurbitales</taxon>
        <taxon>Cucurbitaceae</taxon>
        <taxon>Cucurbiteae</taxon>
        <taxon>Cucurbita</taxon>
    </lineage>
</organism>
<sequence length="198" mass="22204">MKPRPITEKIPMQIPTTEYTPIPRVGSKKFPARIIAGSKPALVRPIRESPAVAELANRTVQKKSVIPKKRRLVKTMMYHSMKNFIKSVFRRKPSAGAPPTSIAEASRETLLLTFISTNLSSLQLISSTKLSQIPMAPTTAPRNKPIKFPATAVSSLKPRKVATVIPARRKLVMTMMYYSIRDFLKSLLRRSPPGTQRR</sequence>
<dbReference type="Proteomes" id="UP000685013">
    <property type="component" value="Chromosome 15"/>
</dbReference>
<comment type="caution">
    <text evidence="1">The sequence shown here is derived from an EMBL/GenBank/DDBJ whole genome shotgun (WGS) entry which is preliminary data.</text>
</comment>
<gene>
    <name evidence="1" type="ORF">SDJN03_23383</name>
</gene>
<proteinExistence type="predicted"/>
<evidence type="ECO:0000313" key="1">
    <source>
        <dbReference type="EMBL" id="KAG6578935.1"/>
    </source>
</evidence>
<reference evidence="1 2" key="1">
    <citation type="journal article" date="2021" name="Hortic Res">
        <title>The domestication of Cucurbita argyrosperma as revealed by the genome of its wild relative.</title>
        <authorList>
            <person name="Barrera-Redondo J."/>
            <person name="Sanchez-de la Vega G."/>
            <person name="Aguirre-Liguori J.A."/>
            <person name="Castellanos-Morales G."/>
            <person name="Gutierrez-Guerrero Y.T."/>
            <person name="Aguirre-Dugua X."/>
            <person name="Aguirre-Planter E."/>
            <person name="Tenaillon M.I."/>
            <person name="Lira-Saade R."/>
            <person name="Eguiarte L.E."/>
        </authorList>
    </citation>
    <scope>NUCLEOTIDE SEQUENCE [LARGE SCALE GENOMIC DNA]</scope>
    <source>
        <strain evidence="1">JBR-2021</strain>
    </source>
</reference>